<evidence type="ECO:0000256" key="1">
    <source>
        <dbReference type="SAM" id="MobiDB-lite"/>
    </source>
</evidence>
<accession>A0A058ZI18</accession>
<dbReference type="AlphaFoldDB" id="A0A058ZI18"/>
<sequence>MTTDIDLPPAASLGQPPQAADSAASDTLPDPPGPSPAQTPDPTALEDDVDPASLPDQIINELFDSSDTAATSRPGSVLVFEDITYSVPLDLTLVERMSGTLKRAAALLAPCQAADDEEADPEPNKPGPSASSSRSSVASAPGEGDLGPGFGMALGASPSDRDYSGYVSVFGTDVDPVAVALDSGLAE</sequence>
<dbReference type="GeneID" id="20525435"/>
<gene>
    <name evidence="2" type="ORF">H696_00710</name>
</gene>
<feature type="compositionally biased region" description="Polar residues" evidence="1">
    <location>
        <begin position="63"/>
        <end position="74"/>
    </location>
</feature>
<name>A0A058ZI18_FONAL</name>
<protein>
    <submittedName>
        <fullName evidence="2">Uncharacterized protein</fullName>
    </submittedName>
</protein>
<evidence type="ECO:0000313" key="2">
    <source>
        <dbReference type="EMBL" id="KCV73167.1"/>
    </source>
</evidence>
<proteinExistence type="predicted"/>
<dbReference type="EMBL" id="KB932201">
    <property type="protein sequence ID" value="KCV73167.1"/>
    <property type="molecule type" value="Genomic_DNA"/>
</dbReference>
<feature type="compositionally biased region" description="Pro residues" evidence="1">
    <location>
        <begin position="29"/>
        <end position="39"/>
    </location>
</feature>
<reference evidence="2" key="1">
    <citation type="submission" date="2013-04" db="EMBL/GenBank/DDBJ databases">
        <title>The Genome Sequence of Fonticula alba ATCC 38817.</title>
        <authorList>
            <consortium name="The Broad Institute Genomics Platform"/>
            <person name="Russ C."/>
            <person name="Cuomo C."/>
            <person name="Burger G."/>
            <person name="Gray M.W."/>
            <person name="Holland P.W.H."/>
            <person name="King N."/>
            <person name="Lang F.B.F."/>
            <person name="Roger A.J."/>
            <person name="Ruiz-Trillo I."/>
            <person name="Brown M."/>
            <person name="Walker B."/>
            <person name="Young S."/>
            <person name="Zeng Q."/>
            <person name="Gargeya S."/>
            <person name="Fitzgerald M."/>
            <person name="Haas B."/>
            <person name="Abouelleil A."/>
            <person name="Allen A.W."/>
            <person name="Alvarado L."/>
            <person name="Arachchi H.M."/>
            <person name="Berlin A.M."/>
            <person name="Chapman S.B."/>
            <person name="Gainer-Dewar J."/>
            <person name="Goldberg J."/>
            <person name="Griggs A."/>
            <person name="Gujja S."/>
            <person name="Hansen M."/>
            <person name="Howarth C."/>
            <person name="Imamovic A."/>
            <person name="Ireland A."/>
            <person name="Larimer J."/>
            <person name="McCowan C."/>
            <person name="Murphy C."/>
            <person name="Pearson M."/>
            <person name="Poon T.W."/>
            <person name="Priest M."/>
            <person name="Roberts A."/>
            <person name="Saif S."/>
            <person name="Shea T."/>
            <person name="Sisk P."/>
            <person name="Sykes S."/>
            <person name="Wortman J."/>
            <person name="Nusbaum C."/>
            <person name="Birren B."/>
        </authorList>
    </citation>
    <scope>NUCLEOTIDE SEQUENCE [LARGE SCALE GENOMIC DNA]</scope>
    <source>
        <strain evidence="2">ATCC 38817</strain>
    </source>
</reference>
<dbReference type="RefSeq" id="XP_009492868.1">
    <property type="nucleotide sequence ID" value="XM_009494593.1"/>
</dbReference>
<feature type="compositionally biased region" description="Low complexity" evidence="1">
    <location>
        <begin position="129"/>
        <end position="140"/>
    </location>
</feature>
<organism evidence="2">
    <name type="scientific">Fonticula alba</name>
    <name type="common">Slime mold</name>
    <dbReference type="NCBI Taxonomy" id="691883"/>
    <lineage>
        <taxon>Eukaryota</taxon>
        <taxon>Rotosphaerida</taxon>
        <taxon>Fonticulaceae</taxon>
        <taxon>Fonticula</taxon>
    </lineage>
</organism>
<feature type="region of interest" description="Disordered" evidence="1">
    <location>
        <begin position="1"/>
        <end position="77"/>
    </location>
</feature>
<evidence type="ECO:0000313" key="3">
    <source>
        <dbReference type="Proteomes" id="UP000030693"/>
    </source>
</evidence>
<dbReference type="Proteomes" id="UP000030693">
    <property type="component" value="Unassembled WGS sequence"/>
</dbReference>
<keyword evidence="3" id="KW-1185">Reference proteome</keyword>
<feature type="region of interest" description="Disordered" evidence="1">
    <location>
        <begin position="112"/>
        <end position="154"/>
    </location>
</feature>